<evidence type="ECO:0000313" key="2">
    <source>
        <dbReference type="Proteomes" id="UP000439917"/>
    </source>
</evidence>
<name>A0AAN5X0H8_CROSK</name>
<evidence type="ECO:0000313" key="1">
    <source>
        <dbReference type="EMBL" id="KAB0875341.1"/>
    </source>
</evidence>
<dbReference type="Proteomes" id="UP000439917">
    <property type="component" value="Unassembled WGS sequence"/>
</dbReference>
<comment type="caution">
    <text evidence="1">The sequence shown here is derived from an EMBL/GenBank/DDBJ whole genome shotgun (WGS) entry which is preliminary data.</text>
</comment>
<dbReference type="EMBL" id="WAGF01000023">
    <property type="protein sequence ID" value="KAB0875341.1"/>
    <property type="molecule type" value="Genomic_DNA"/>
</dbReference>
<protein>
    <submittedName>
        <fullName evidence="1">Uncharacterized protein</fullName>
    </submittedName>
</protein>
<reference evidence="1 2" key="1">
    <citation type="submission" date="2019-09" db="EMBL/GenBank/DDBJ databases">
        <title>Prevalence, distribution, and phylogeny of type two toxin-antitoxin genes possessed by Cronobacter species where C. sakazakii homologs follow sequence type lineages.</title>
        <authorList>
            <person name="Finkelstein S."/>
            <person name="Negrete F."/>
            <person name="Jang H."/>
            <person name="Gopinath G.R."/>
            <person name="Tall B.D."/>
        </authorList>
    </citation>
    <scope>NUCLEOTIDE SEQUENCE [LARGE SCALE GENOMIC DNA]</scope>
    <source>
        <strain evidence="1 2">MOD1_Comp4</strain>
    </source>
</reference>
<sequence>MNNDELIAAGHELAKRLDNNTPLMDIAKMIVRLADKLGVTTAALREKTKQCDELANELNAVEAIHNDAVFITDEHYDQCPPEVQKIIRKLAVMVLPATDAFLREVRASAVDAACLKISNSIVSCRQDEMIGLDEAVNIARNFAAELRQGGAA</sequence>
<gene>
    <name evidence="1" type="ORF">FZI38_21060</name>
</gene>
<dbReference type="AlphaFoldDB" id="A0AAN5X0H8"/>
<proteinExistence type="predicted"/>
<accession>A0AAN5X0H8</accession>
<organism evidence="1 2">
    <name type="scientific">Cronobacter sakazakii</name>
    <name type="common">Enterobacter sakazakii</name>
    <dbReference type="NCBI Taxonomy" id="28141"/>
    <lineage>
        <taxon>Bacteria</taxon>
        <taxon>Pseudomonadati</taxon>
        <taxon>Pseudomonadota</taxon>
        <taxon>Gammaproteobacteria</taxon>
        <taxon>Enterobacterales</taxon>
        <taxon>Enterobacteriaceae</taxon>
        <taxon>Cronobacter</taxon>
    </lineage>
</organism>